<dbReference type="Proteomes" id="UP000798662">
    <property type="component" value="Chromosome 1"/>
</dbReference>
<evidence type="ECO:0000313" key="2">
    <source>
        <dbReference type="Proteomes" id="UP000798662"/>
    </source>
</evidence>
<evidence type="ECO:0000313" key="1">
    <source>
        <dbReference type="EMBL" id="KAK1858567.1"/>
    </source>
</evidence>
<reference evidence="1" key="1">
    <citation type="submission" date="2019-11" db="EMBL/GenBank/DDBJ databases">
        <title>Nori genome reveals adaptations in red seaweeds to the harsh intertidal environment.</title>
        <authorList>
            <person name="Wang D."/>
            <person name="Mao Y."/>
        </authorList>
    </citation>
    <scope>NUCLEOTIDE SEQUENCE</scope>
    <source>
        <tissue evidence="1">Gametophyte</tissue>
    </source>
</reference>
<comment type="caution">
    <text evidence="1">The sequence shown here is derived from an EMBL/GenBank/DDBJ whole genome shotgun (WGS) entry which is preliminary data.</text>
</comment>
<name>A0ACC3BM50_PYRYE</name>
<dbReference type="EMBL" id="CM020618">
    <property type="protein sequence ID" value="KAK1858567.1"/>
    <property type="molecule type" value="Genomic_DNA"/>
</dbReference>
<keyword evidence="2" id="KW-1185">Reference proteome</keyword>
<proteinExistence type="predicted"/>
<protein>
    <submittedName>
        <fullName evidence="1">Uncharacterized protein</fullName>
    </submittedName>
</protein>
<sequence length="1707" mass="172289">MGPTRSTLLAAVSAVVVVVTTAAAAAGQTIKLNVGGGVLPGWSADDADLVTGPTIAKTFNGPVAGSPAALYNSFRFVQASGTFSYAIPVASAGDYTVKLHFAEVWSGAQETGKRVFSVALEGVPALTDYDIFADVGANVATVKTFTSSVTDGALNIVFSSVVQNAVVMAIEVAPSAVPSPSPAPELVVPVKLNVGGAALGDYSPDAPYVTNAGATSTGTIAKPVAGTTNDVLYHTFRYGKTVSYALPLAPGTYTVSLLLAEVYTPVAAVGKRVFDIAIGDATGAPVVAADYDIFADAGEAVAVAKSYEVTVVTSPLVINLVASVQNVALQGIEVVSAVAPTPSPVPTVTPSPSPAPVELVVPVKLNVGGAALGDYSPDAPYVTNAGATSTGTIAKPVAGTTNDVLYHTFRYGKTVSYALPLAPGTYTVSLLLAEVYTPVAAVGKRVFDIAIGDATGAPVVAADYDIFADAGEAVAVAKSYEVTVVTSPLVINLVASVQNVALQGIEVVSAVAPTPSPVPTVTPSPSPAPVELVVPVKLNVGGAALGDYSPDAPYVTNAGATSMGTIAKPVAGTTNDVLYHTFRYGKTVSYALPLAPGTYTVSLLLAEVYTPVAAVGKRVFDIAIGDATGAPVVAADYDIFADAGEAVAVAKSYEVTVVTSPLVINLVASVQNVALQGIEVVSAASPGPSPTPVGLPLLINAGGTSFGDYEADTPYVSGLSGSTTTGTIVVPVAGTDADGLFHTFRYGKTVEYTLPVPAGSYDVSLLFAEVYAPTSGPGLRVFSIAIGDGAGVSPALANFDIFSSVGAATAVRKEFAVEVTTGGLVVSMTASVQNVAVQAIEVYAAGTRPAPTPVPTPAVTPPPPGPADHFAHAVIDDIPTAIDADGDGVVAVSLTGFGSHTHRFVDGIAASLVRYTWVNNDTEVVLGQGLSILAVLPLGTTNVRFEVEDSGGDVSAAFAAVTVAGSLAPGAYCYYYKAADVPASAFPLQQVVGAGPKPVFAAVADDLAFPVAADFPSGPHGGGQFVQRCVFLYKAPAAGNYSFSATYSGAVAMTMDAETVFDASSGAPSTAAGVVELAEGLHEGQLQYKAGSPAGVNLAVNGSAIPAGALEWDSATVHPVILSLSPATGGTSGGDQVTVSGIGFYTTSTEVLFGTTPATAVTKTGSTLLTVTTPASATEQTVAVTVATGGTVPNEGGVSNGLPFSFSGSCPPIQFTSKTLAASSGTADQFIKAPTSIALGPDGRVYIGLYSSFVQAYTFDANYVVTDVCTSQSLGATRSVMSLAFDPLAPGDGLVLYAATGILYHEQRVGLPLQDWDSGQVTVLTPDTNGFCLGVAGTPITGLPVGNHDHGVQALEWTQDGKLLISVGGMTNLGANVNGVQLGGLDETPLSAAYLIADVRKAGFDGAVKYNSTLEERYSVQTAGFDVAPFAFGVRNSYGSALHTNGKLYATDNGPNKGFGDLPDGCFATKPSVTAKDELLLLSPGSYHGHPNRNRARNDARQCDYKAPNAPPSPGYTPTLAELKQSSMNGVMEYMGNLWCGALKHDLLVSKFTGQLQAGETKRVQLGGGGTTVTSLTTLTQFSGLLMVPTASGAILAPQPQKNKLIIYAPVHPTPPAGAAPAVTGVVPHRGPVGGGNTVTFGGTGFGTAPAATLGGKPCTGVKDVSADGTSFRCTAPAGTPGGLVQAVVTRGGDGVPSGATPGNGDY</sequence>
<gene>
    <name evidence="1" type="ORF">I4F81_001168</name>
</gene>
<accession>A0ACC3BM50</accession>
<organism evidence="1 2">
    <name type="scientific">Pyropia yezoensis</name>
    <name type="common">Susabi-nori</name>
    <name type="synonym">Porphyra yezoensis</name>
    <dbReference type="NCBI Taxonomy" id="2788"/>
    <lineage>
        <taxon>Eukaryota</taxon>
        <taxon>Rhodophyta</taxon>
        <taxon>Bangiophyceae</taxon>
        <taxon>Bangiales</taxon>
        <taxon>Bangiaceae</taxon>
        <taxon>Pyropia</taxon>
    </lineage>
</organism>